<dbReference type="EMBL" id="JACHJL010000024">
    <property type="protein sequence ID" value="MBB5939544.1"/>
    <property type="molecule type" value="Genomic_DNA"/>
</dbReference>
<feature type="compositionally biased region" description="Basic and acidic residues" evidence="1">
    <location>
        <begin position="192"/>
        <end position="202"/>
    </location>
</feature>
<name>A0A7W9QGG4_9ACTN</name>
<comment type="caution">
    <text evidence="2">The sequence shown here is derived from an EMBL/GenBank/DDBJ whole genome shotgun (WGS) entry which is preliminary data.</text>
</comment>
<dbReference type="Proteomes" id="UP000588098">
    <property type="component" value="Unassembled WGS sequence"/>
</dbReference>
<protein>
    <recommendedName>
        <fullName evidence="4">Small secreted protein</fullName>
    </recommendedName>
</protein>
<dbReference type="PROSITE" id="PS51257">
    <property type="entry name" value="PROKAR_LIPOPROTEIN"/>
    <property type="match status" value="1"/>
</dbReference>
<sequence length="202" mass="20794">MNKKLVAALSGGAALVLALTGCGGDDDEGNKKAESWAERVCGDVQPQLKKMQEANASIKAAANEPDSKKLQQMDSQAFQQLSDAYRALGTSLKDAGAPPVDGGEKTQTEAVKGLNAASRAFSDLKISVDKLDVKNKSKFADGLHGVAAKLKKLSQTGNDALKQLEDGEVGEALGKQKGCQKPSGAASAPAVGDDKASEPASL</sequence>
<dbReference type="RefSeq" id="WP_312867122.1">
    <property type="nucleotide sequence ID" value="NZ_JACHJL010000024.1"/>
</dbReference>
<reference evidence="2 3" key="1">
    <citation type="submission" date="2020-08" db="EMBL/GenBank/DDBJ databases">
        <title>Genomic Encyclopedia of Type Strains, Phase III (KMG-III): the genomes of soil and plant-associated and newly described type strains.</title>
        <authorList>
            <person name="Whitman W."/>
        </authorList>
    </citation>
    <scope>NUCLEOTIDE SEQUENCE [LARGE SCALE GENOMIC DNA]</scope>
    <source>
        <strain evidence="2 3">CECT 8305</strain>
    </source>
</reference>
<accession>A0A7W9QGG4</accession>
<organism evidence="2 3">
    <name type="scientific">Streptomyces zagrosensis</name>
    <dbReference type="NCBI Taxonomy" id="1042984"/>
    <lineage>
        <taxon>Bacteria</taxon>
        <taxon>Bacillati</taxon>
        <taxon>Actinomycetota</taxon>
        <taxon>Actinomycetes</taxon>
        <taxon>Kitasatosporales</taxon>
        <taxon>Streptomycetaceae</taxon>
        <taxon>Streptomyces</taxon>
    </lineage>
</organism>
<keyword evidence="3" id="KW-1185">Reference proteome</keyword>
<dbReference type="AlphaFoldDB" id="A0A7W9QGG4"/>
<evidence type="ECO:0000313" key="2">
    <source>
        <dbReference type="EMBL" id="MBB5939544.1"/>
    </source>
</evidence>
<feature type="region of interest" description="Disordered" evidence="1">
    <location>
        <begin position="172"/>
        <end position="202"/>
    </location>
</feature>
<gene>
    <name evidence="2" type="ORF">FHS42_006638</name>
</gene>
<evidence type="ECO:0000256" key="1">
    <source>
        <dbReference type="SAM" id="MobiDB-lite"/>
    </source>
</evidence>
<evidence type="ECO:0000313" key="3">
    <source>
        <dbReference type="Proteomes" id="UP000588098"/>
    </source>
</evidence>
<evidence type="ECO:0008006" key="4">
    <source>
        <dbReference type="Google" id="ProtNLM"/>
    </source>
</evidence>
<proteinExistence type="predicted"/>